<evidence type="ECO:0000256" key="12">
    <source>
        <dbReference type="ARBA" id="ARBA00022989"/>
    </source>
</evidence>
<keyword evidence="7" id="KW-0732">Signal</keyword>
<evidence type="ECO:0000256" key="7">
    <source>
        <dbReference type="ARBA" id="ARBA00022729"/>
    </source>
</evidence>
<evidence type="ECO:0000256" key="6">
    <source>
        <dbReference type="ARBA" id="ARBA00022692"/>
    </source>
</evidence>
<evidence type="ECO:0000256" key="2">
    <source>
        <dbReference type="ARBA" id="ARBA00004479"/>
    </source>
</evidence>
<dbReference type="GO" id="GO:0061630">
    <property type="term" value="F:ubiquitin protein ligase activity"/>
    <property type="evidence" value="ECO:0007669"/>
    <property type="project" value="UniProtKB-EC"/>
</dbReference>
<dbReference type="Pfam" id="PF00560">
    <property type="entry name" value="LRR_1"/>
    <property type="match status" value="1"/>
</dbReference>
<gene>
    <name evidence="18" type="ORF">F3Y22_tig00000340pilonHSYRG00461</name>
</gene>
<feature type="region of interest" description="Disordered" evidence="16">
    <location>
        <begin position="1"/>
        <end position="30"/>
    </location>
</feature>
<name>A0A6A3D1Y4_HIBSY</name>
<evidence type="ECO:0000256" key="10">
    <source>
        <dbReference type="ARBA" id="ARBA00022786"/>
    </source>
</evidence>
<comment type="subcellular location">
    <subcellularLocation>
        <location evidence="2">Membrane</location>
        <topology evidence="2">Single-pass type I membrane protein</topology>
    </subcellularLocation>
</comment>
<keyword evidence="11 15" id="KW-0067">ATP-binding</keyword>
<dbReference type="PANTHER" id="PTHR45647">
    <property type="entry name" value="OS02G0152300 PROTEIN"/>
    <property type="match status" value="1"/>
</dbReference>
<dbReference type="SUPFAM" id="SSF52058">
    <property type="entry name" value="L domain-like"/>
    <property type="match status" value="1"/>
</dbReference>
<evidence type="ECO:0000256" key="1">
    <source>
        <dbReference type="ARBA" id="ARBA00000900"/>
    </source>
</evidence>
<dbReference type="PROSITE" id="PS00107">
    <property type="entry name" value="PROTEIN_KINASE_ATP"/>
    <property type="match status" value="1"/>
</dbReference>
<evidence type="ECO:0000256" key="11">
    <source>
        <dbReference type="ARBA" id="ARBA00022840"/>
    </source>
</evidence>
<evidence type="ECO:0000256" key="3">
    <source>
        <dbReference type="ARBA" id="ARBA00009592"/>
    </source>
</evidence>
<keyword evidence="12" id="KW-1133">Transmembrane helix</keyword>
<keyword evidence="9 15" id="KW-0547">Nucleotide-binding</keyword>
<comment type="caution">
    <text evidence="18">The sequence shown here is derived from an EMBL/GenBank/DDBJ whole genome shotgun (WGS) entry which is preliminary data.</text>
</comment>
<evidence type="ECO:0000256" key="4">
    <source>
        <dbReference type="ARBA" id="ARBA00012483"/>
    </source>
</evidence>
<keyword evidence="5" id="KW-0433">Leucine-rich repeat</keyword>
<dbReference type="InterPro" id="IPR001245">
    <property type="entry name" value="Ser-Thr/Tyr_kinase_cat_dom"/>
</dbReference>
<dbReference type="InterPro" id="IPR003591">
    <property type="entry name" value="Leu-rich_rpt_typical-subtyp"/>
</dbReference>
<dbReference type="GO" id="GO:0005524">
    <property type="term" value="F:ATP binding"/>
    <property type="evidence" value="ECO:0007669"/>
    <property type="project" value="UniProtKB-UniRule"/>
</dbReference>
<keyword evidence="6" id="KW-0812">Transmembrane</keyword>
<evidence type="ECO:0000256" key="13">
    <source>
        <dbReference type="ARBA" id="ARBA00023136"/>
    </source>
</evidence>
<dbReference type="GO" id="GO:0016787">
    <property type="term" value="F:hydrolase activity"/>
    <property type="evidence" value="ECO:0007669"/>
    <property type="project" value="UniProtKB-KW"/>
</dbReference>
<evidence type="ECO:0000256" key="16">
    <source>
        <dbReference type="SAM" id="MobiDB-lite"/>
    </source>
</evidence>
<comment type="catalytic activity">
    <reaction evidence="1">
        <text>S-ubiquitinyl-[E2 ubiquitin-conjugating enzyme]-L-cysteine + [acceptor protein]-L-lysine = [E2 ubiquitin-conjugating enzyme]-L-cysteine + N(6)-ubiquitinyl-[acceptor protein]-L-lysine.</text>
        <dbReference type="EC" id="2.3.2.27"/>
    </reaction>
</comment>
<feature type="compositionally biased region" description="Basic residues" evidence="16">
    <location>
        <begin position="12"/>
        <end position="21"/>
    </location>
</feature>
<proteinExistence type="inferred from homology"/>
<organism evidence="18 19">
    <name type="scientific">Hibiscus syriacus</name>
    <name type="common">Rose of Sharon</name>
    <dbReference type="NCBI Taxonomy" id="106335"/>
    <lineage>
        <taxon>Eukaryota</taxon>
        <taxon>Viridiplantae</taxon>
        <taxon>Streptophyta</taxon>
        <taxon>Embryophyta</taxon>
        <taxon>Tracheophyta</taxon>
        <taxon>Spermatophyta</taxon>
        <taxon>Magnoliopsida</taxon>
        <taxon>eudicotyledons</taxon>
        <taxon>Gunneridae</taxon>
        <taxon>Pentapetalae</taxon>
        <taxon>rosids</taxon>
        <taxon>malvids</taxon>
        <taxon>Malvales</taxon>
        <taxon>Malvaceae</taxon>
        <taxon>Malvoideae</taxon>
        <taxon>Hibiscus</taxon>
    </lineage>
</organism>
<evidence type="ECO:0000313" key="18">
    <source>
        <dbReference type="EMBL" id="KAE8735476.1"/>
    </source>
</evidence>
<accession>A0A6A3D1Y4</accession>
<keyword evidence="14" id="KW-0325">Glycoprotein</keyword>
<dbReference type="Pfam" id="PF07714">
    <property type="entry name" value="PK_Tyr_Ser-Thr"/>
    <property type="match status" value="1"/>
</dbReference>
<feature type="compositionally biased region" description="Basic and acidic residues" evidence="16">
    <location>
        <begin position="310"/>
        <end position="320"/>
    </location>
</feature>
<comment type="similarity">
    <text evidence="3">Belongs to the RLP family.</text>
</comment>
<dbReference type="InterPro" id="IPR000719">
    <property type="entry name" value="Prot_kinase_dom"/>
</dbReference>
<evidence type="ECO:0000256" key="14">
    <source>
        <dbReference type="ARBA" id="ARBA00023180"/>
    </source>
</evidence>
<keyword evidence="13" id="KW-0472">Membrane</keyword>
<dbReference type="InterPro" id="IPR017441">
    <property type="entry name" value="Protein_kinase_ATP_BS"/>
</dbReference>
<dbReference type="AlphaFoldDB" id="A0A6A3D1Y4"/>
<dbReference type="InterPro" id="IPR001611">
    <property type="entry name" value="Leu-rich_rpt"/>
</dbReference>
<feature type="compositionally biased region" description="Polar residues" evidence="16">
    <location>
        <begin position="321"/>
        <end position="330"/>
    </location>
</feature>
<dbReference type="FunFam" id="3.80.10.10:FF:000041">
    <property type="entry name" value="LRR receptor-like serine/threonine-protein kinase ERECTA"/>
    <property type="match status" value="1"/>
</dbReference>
<dbReference type="GO" id="GO:0004672">
    <property type="term" value="F:protein kinase activity"/>
    <property type="evidence" value="ECO:0007669"/>
    <property type="project" value="InterPro"/>
</dbReference>
<dbReference type="SMART" id="SM00369">
    <property type="entry name" value="LRR_TYP"/>
    <property type="match status" value="5"/>
</dbReference>
<evidence type="ECO:0000313" key="19">
    <source>
        <dbReference type="Proteomes" id="UP000436088"/>
    </source>
</evidence>
<dbReference type="EMBL" id="VEPZ02000032">
    <property type="protein sequence ID" value="KAE8735476.1"/>
    <property type="molecule type" value="Genomic_DNA"/>
</dbReference>
<keyword evidence="10" id="KW-0833">Ubl conjugation pathway</keyword>
<keyword evidence="8" id="KW-0677">Repeat</keyword>
<feature type="region of interest" description="Disordered" evidence="16">
    <location>
        <begin position="298"/>
        <end position="330"/>
    </location>
</feature>
<reference evidence="18" key="1">
    <citation type="submission" date="2019-09" db="EMBL/GenBank/DDBJ databases">
        <title>Draft genome information of white flower Hibiscus syriacus.</title>
        <authorList>
            <person name="Kim Y.-M."/>
        </authorList>
    </citation>
    <scope>NUCLEOTIDE SEQUENCE [LARGE SCALE GENOMIC DNA]</scope>
    <source>
        <strain evidence="18">YM2019G1</strain>
    </source>
</reference>
<dbReference type="GO" id="GO:0016020">
    <property type="term" value="C:membrane"/>
    <property type="evidence" value="ECO:0007669"/>
    <property type="project" value="UniProtKB-SubCell"/>
</dbReference>
<dbReference type="InterPro" id="IPR032675">
    <property type="entry name" value="LRR_dom_sf"/>
</dbReference>
<dbReference type="EC" id="2.3.2.27" evidence="4"/>
<evidence type="ECO:0000256" key="9">
    <source>
        <dbReference type="ARBA" id="ARBA00022741"/>
    </source>
</evidence>
<feature type="domain" description="Protein kinase" evidence="17">
    <location>
        <begin position="785"/>
        <end position="997"/>
    </location>
</feature>
<evidence type="ECO:0000259" key="17">
    <source>
        <dbReference type="PROSITE" id="PS50011"/>
    </source>
</evidence>
<dbReference type="Proteomes" id="UP000436088">
    <property type="component" value="Unassembled WGS sequence"/>
</dbReference>
<dbReference type="PROSITE" id="PS50011">
    <property type="entry name" value="PROTEIN_KINASE_DOM"/>
    <property type="match status" value="1"/>
</dbReference>
<dbReference type="Gene3D" id="1.10.510.10">
    <property type="entry name" value="Transferase(Phosphotransferase) domain 1"/>
    <property type="match status" value="3"/>
</dbReference>
<protein>
    <recommendedName>
        <fullName evidence="4">RING-type E3 ubiquitin transferase</fullName>
        <ecNumber evidence="4">2.3.2.27</ecNumber>
    </recommendedName>
</protein>
<keyword evidence="19" id="KW-1185">Reference proteome</keyword>
<feature type="compositionally biased region" description="Basic and acidic residues" evidence="16">
    <location>
        <begin position="1"/>
        <end position="11"/>
    </location>
</feature>
<sequence length="997" mass="110718">MEMSRNEGDDHHHHHGSRPRRSSGDQEEKVRVGTVDLSGMSLDSLPISSLNLSIVSKLDLSNNNLRLTMLPETIGFELICLKKLSVNSNKLILLPQSITHLTSLRVLDARLNCLRSLPDDMENLINLEVLNIGVFCENGTVWGLKPESMGLSGTIDAATLSALFRLRTLSFVNNNFNGPIPDFNNLTRLRSIYLSYNRFSGQIPGNALQGILRLSMMYLSKNRFSGRIPASLATLPKLLELKLDGNWFSGSNKDVCAAPLKACVSTRASPNRNVAPDFKKTISLWVILIHIIVGQQASKMEGSPSPPSYRKTETGLKEGTRASSVLSPRSRSGRKALEAVPKLTFLRDDDDVEKFDLPDLLKASAEILGSGCFGSSYKTALPNGTAMVVKRRDEKLLLVCDFAENGSLLVHLHALDWPTRLKIVKGVAKGLAYLYKELPSLIAPHGHLKRSPQRILRTPPHRLCSDLGRQSGECSNGKGSDEDEIATWVRSKVGDDVEGTLLTNMELFDKEMGAITYGDGKTMMQLLKIGLSCCEGDMQKRLDLKEAVVRIERLKPQIASRDDEFYSAMGDTGNYMNISNVNEEFSKAYKQHLEHQAREIFLPFRCFCSRKDITGNEVILEDTDVARALVDYISSVPIEIMKIRERGAYDYGLESGSRLLHRVRDRKRVDFIGSICCHFPSVKTRHASSGSTAAASTRLKGSTHGEKEAEEAALSLVEKEKAKCKVAVEAAQAAQMIAELEAQKRMIAEKNVSRDDEEGKLVAASHDIRYWSYTIQDIKVATDHFSLSRKIGGGGYGSVYRCYLDHTPVAIKVLRSDATQGELQFQQEVEVLSCIRHLNMVLLGACPEYCCLVYEYMDNGSLEDKLLRRNDTLACSSIVFDSVTQYHMTATVGTFCYIDPEYQQTGLLGIKYDVNSLGIMLLQKITAKSPMGLTHQVENAIENGTFADVLDPVVPDWPMDETLALAKLALKCSELRRKDRLDLGRAMLPELGLLRTL</sequence>
<dbReference type="Gene3D" id="3.80.10.10">
    <property type="entry name" value="Ribonuclease Inhibitor"/>
    <property type="match status" value="2"/>
</dbReference>
<dbReference type="InterPro" id="IPR051348">
    <property type="entry name" value="U-box_ubiquitin_ligases"/>
</dbReference>
<dbReference type="InterPro" id="IPR011009">
    <property type="entry name" value="Kinase-like_dom_sf"/>
</dbReference>
<dbReference type="SUPFAM" id="SSF56112">
    <property type="entry name" value="Protein kinase-like (PK-like)"/>
    <property type="match status" value="2"/>
</dbReference>
<feature type="binding site" evidence="15">
    <location>
        <position position="812"/>
    </location>
    <ligand>
        <name>ATP</name>
        <dbReference type="ChEBI" id="CHEBI:30616"/>
    </ligand>
</feature>
<evidence type="ECO:0000256" key="5">
    <source>
        <dbReference type="ARBA" id="ARBA00022614"/>
    </source>
</evidence>
<evidence type="ECO:0000256" key="8">
    <source>
        <dbReference type="ARBA" id="ARBA00022737"/>
    </source>
</evidence>
<dbReference type="FunFam" id="3.30.200.20:FF:000162">
    <property type="entry name" value="Adenine nucleotide alpha hydrolase-like domain kinase"/>
    <property type="match status" value="1"/>
</dbReference>
<dbReference type="PANTHER" id="PTHR45647:SF37">
    <property type="entry name" value="U-BOX DOMAIN-CONTAINING PROTEIN 35-LIKE ISOFORM X1"/>
    <property type="match status" value="1"/>
</dbReference>
<evidence type="ECO:0000256" key="15">
    <source>
        <dbReference type="PROSITE-ProRule" id="PRU10141"/>
    </source>
</evidence>